<dbReference type="EMBL" id="CP001854">
    <property type="protein sequence ID" value="ADB49670.1"/>
    <property type="molecule type" value="Genomic_DNA"/>
</dbReference>
<dbReference type="KEGG" id="cwo:Cwoe_1241"/>
<dbReference type="AlphaFoldDB" id="D3FEJ6"/>
<reference evidence="2" key="2">
    <citation type="submission" date="2010-01" db="EMBL/GenBank/DDBJ databases">
        <title>The complete genome of Conexibacter woesei DSM 14684.</title>
        <authorList>
            <consortium name="US DOE Joint Genome Institute (JGI-PGF)"/>
            <person name="Lucas S."/>
            <person name="Copeland A."/>
            <person name="Lapidus A."/>
            <person name="Glavina del Rio T."/>
            <person name="Dalin E."/>
            <person name="Tice H."/>
            <person name="Bruce D."/>
            <person name="Goodwin L."/>
            <person name="Pitluck S."/>
            <person name="Kyrpides N."/>
            <person name="Mavromatis K."/>
            <person name="Ivanova N."/>
            <person name="Mikhailova N."/>
            <person name="Chertkov O."/>
            <person name="Brettin T."/>
            <person name="Detter J.C."/>
            <person name="Han C."/>
            <person name="Larimer F."/>
            <person name="Land M."/>
            <person name="Hauser L."/>
            <person name="Markowitz V."/>
            <person name="Cheng J.-F."/>
            <person name="Hugenholtz P."/>
            <person name="Woyke T."/>
            <person name="Wu D."/>
            <person name="Pukall R."/>
            <person name="Steenblock K."/>
            <person name="Schneider S."/>
            <person name="Klenk H.-P."/>
            <person name="Eisen J.A."/>
        </authorList>
    </citation>
    <scope>NUCLEOTIDE SEQUENCE [LARGE SCALE GENOMIC DNA]</scope>
    <source>
        <strain evidence="2">DSM 14684 / CIP 108061 / JCM 11494 / NBRC 100937 / ID131577</strain>
    </source>
</reference>
<keyword evidence="2" id="KW-1185">Reference proteome</keyword>
<name>D3FEJ6_CONWI</name>
<dbReference type="STRING" id="469383.Cwoe_1241"/>
<dbReference type="Proteomes" id="UP000008229">
    <property type="component" value="Chromosome"/>
</dbReference>
<reference evidence="1 2" key="1">
    <citation type="journal article" date="2010" name="Stand. Genomic Sci.">
        <title>Complete genome sequence of Conexibacter woesei type strain (ID131577).</title>
        <authorList>
            <person name="Pukall R."/>
            <person name="Lapidus A."/>
            <person name="Glavina Del Rio T."/>
            <person name="Copeland A."/>
            <person name="Tice H."/>
            <person name="Cheng J.-F."/>
            <person name="Lucas S."/>
            <person name="Chen F."/>
            <person name="Nolan M."/>
            <person name="Bruce D."/>
            <person name="Goodwin L."/>
            <person name="Pitluck S."/>
            <person name="Mavromatis K."/>
            <person name="Ivanova N."/>
            <person name="Ovchinnikova G."/>
            <person name="Pati A."/>
            <person name="Chen A."/>
            <person name="Palaniappan K."/>
            <person name="Land M."/>
            <person name="Hauser L."/>
            <person name="Chang Y.-J."/>
            <person name="Jeffries C.D."/>
            <person name="Chain P."/>
            <person name="Meincke L."/>
            <person name="Sims D."/>
            <person name="Brettin T."/>
            <person name="Detter J.C."/>
            <person name="Rohde M."/>
            <person name="Goeker M."/>
            <person name="Bristow J."/>
            <person name="Eisen J.A."/>
            <person name="Markowitz V."/>
            <person name="Kyrpides N.C."/>
            <person name="Klenk H.-P."/>
            <person name="Hugenholtz P."/>
        </authorList>
    </citation>
    <scope>NUCLEOTIDE SEQUENCE [LARGE SCALE GENOMIC DNA]</scope>
    <source>
        <strain evidence="2">DSM 14684 / CIP 108061 / JCM 11494 / NBRC 100937 / ID131577</strain>
    </source>
</reference>
<accession>D3FEJ6</accession>
<dbReference type="RefSeq" id="WP_012932721.1">
    <property type="nucleotide sequence ID" value="NC_013739.1"/>
</dbReference>
<protein>
    <submittedName>
        <fullName evidence="1">Uncharacterized protein</fullName>
    </submittedName>
</protein>
<evidence type="ECO:0000313" key="1">
    <source>
        <dbReference type="EMBL" id="ADB49670.1"/>
    </source>
</evidence>
<organism evidence="1 2">
    <name type="scientific">Conexibacter woesei (strain DSM 14684 / CCUG 47730 / CIP 108061 / JCM 11494 / NBRC 100937 / ID131577)</name>
    <dbReference type="NCBI Taxonomy" id="469383"/>
    <lineage>
        <taxon>Bacteria</taxon>
        <taxon>Bacillati</taxon>
        <taxon>Actinomycetota</taxon>
        <taxon>Thermoleophilia</taxon>
        <taxon>Solirubrobacterales</taxon>
        <taxon>Conexibacteraceae</taxon>
        <taxon>Conexibacter</taxon>
    </lineage>
</organism>
<proteinExistence type="predicted"/>
<sequence length="343" mass="37293">MFDPDRPDSPLLHAWRDDVSALLYAVVAADVPDPDPAALVSAGGCLRYLGDVVDVAFNGEEEARVALIARLLALASATVELRYPDLDPTTPQRRLERMLRRWEHERRRGAGRPRPRAQELETRVAMLGSAHAPVALIGVDVVAMAIAELVAVHVLAGTTSVEEGMRCVGETEPLVDAAAALLSAPRDERAAGVYEHAGATLAHVDHAAWQVEQLNRDSGGREDALWARALWLEIAAALVFGLDAYERRRDHGERWREVQELAVEKMTLGRLRAAPRAYDLHDALDLVRSSSLAFVGAWLDEANGESDQATAPLVAERLLDGAARAVLAAWAIGRRLDEESGAQ</sequence>
<gene>
    <name evidence="1" type="ordered locus">Cwoe_1241</name>
</gene>
<dbReference type="HOGENOM" id="CLU_789197_0_0_11"/>
<evidence type="ECO:0000313" key="2">
    <source>
        <dbReference type="Proteomes" id="UP000008229"/>
    </source>
</evidence>